<proteinExistence type="predicted"/>
<evidence type="ECO:0000313" key="1">
    <source>
        <dbReference type="EMBL" id="KAK0719571.1"/>
    </source>
</evidence>
<name>A0AA40E0A2_9PEZI</name>
<reference evidence="1" key="1">
    <citation type="submission" date="2023-06" db="EMBL/GenBank/DDBJ databases">
        <title>Genome-scale phylogeny and comparative genomics of the fungal order Sordariales.</title>
        <authorList>
            <consortium name="Lawrence Berkeley National Laboratory"/>
            <person name="Hensen N."/>
            <person name="Bonometti L."/>
            <person name="Westerberg I."/>
            <person name="Brannstrom I.O."/>
            <person name="Guillou S."/>
            <person name="Cros-Aarteil S."/>
            <person name="Calhoun S."/>
            <person name="Haridas S."/>
            <person name="Kuo A."/>
            <person name="Mondo S."/>
            <person name="Pangilinan J."/>
            <person name="Riley R."/>
            <person name="Labutti K."/>
            <person name="Andreopoulos B."/>
            <person name="Lipzen A."/>
            <person name="Chen C."/>
            <person name="Yanf M."/>
            <person name="Daum C."/>
            <person name="Ng V."/>
            <person name="Clum A."/>
            <person name="Steindorff A."/>
            <person name="Ohm R."/>
            <person name="Martin F."/>
            <person name="Silar P."/>
            <person name="Natvig D."/>
            <person name="Lalanne C."/>
            <person name="Gautier V."/>
            <person name="Ament-Velasquez S.L."/>
            <person name="Kruys A."/>
            <person name="Hutchinson M.I."/>
            <person name="Powell A.J."/>
            <person name="Barry K."/>
            <person name="Miller A.N."/>
            <person name="Grigoriev I.V."/>
            <person name="Debuchy R."/>
            <person name="Gladieux P."/>
            <person name="Thoren M.H."/>
            <person name="Johannesson H."/>
        </authorList>
    </citation>
    <scope>NUCLEOTIDE SEQUENCE</scope>
    <source>
        <strain evidence="1">SMH4607-1</strain>
    </source>
</reference>
<protein>
    <submittedName>
        <fullName evidence="1">Uncharacterized protein</fullName>
    </submittedName>
</protein>
<dbReference type="EMBL" id="JAUKUA010000003">
    <property type="protein sequence ID" value="KAK0719571.1"/>
    <property type="molecule type" value="Genomic_DNA"/>
</dbReference>
<evidence type="ECO:0000313" key="2">
    <source>
        <dbReference type="Proteomes" id="UP001172102"/>
    </source>
</evidence>
<organism evidence="1 2">
    <name type="scientific">Lasiosphaeris hirsuta</name>
    <dbReference type="NCBI Taxonomy" id="260670"/>
    <lineage>
        <taxon>Eukaryota</taxon>
        <taxon>Fungi</taxon>
        <taxon>Dikarya</taxon>
        <taxon>Ascomycota</taxon>
        <taxon>Pezizomycotina</taxon>
        <taxon>Sordariomycetes</taxon>
        <taxon>Sordariomycetidae</taxon>
        <taxon>Sordariales</taxon>
        <taxon>Lasiosphaeriaceae</taxon>
        <taxon>Lasiosphaeris</taxon>
    </lineage>
</organism>
<dbReference type="Proteomes" id="UP001172102">
    <property type="component" value="Unassembled WGS sequence"/>
</dbReference>
<comment type="caution">
    <text evidence="1">The sequence shown here is derived from an EMBL/GenBank/DDBJ whole genome shotgun (WGS) entry which is preliminary data.</text>
</comment>
<keyword evidence="2" id="KW-1185">Reference proteome</keyword>
<accession>A0AA40E0A2</accession>
<dbReference type="AlphaFoldDB" id="A0AA40E0A2"/>
<gene>
    <name evidence="1" type="ORF">B0H67DRAFT_156464</name>
</gene>
<sequence>MATATTICSTLPKDIEGPQPCYIQYAQGLLQLPPALVYTASPSLLGPSVMADSGYGSRSPIPPPPPPTQPHYVTVSSARDSEMMQALDIARDSFEGAQEPRVCEILEKAIARIWAKVLAGPDTYVMTRNEFAVFNYFQARFKGNQLAVAARGRYWENTYGQ</sequence>